<evidence type="ECO:0000313" key="1">
    <source>
        <dbReference type="EMBL" id="WBE26091.1"/>
    </source>
</evidence>
<name>A0AAE9VPX6_9GAMM</name>
<reference evidence="1 2" key="1">
    <citation type="submission" date="2022-12" db="EMBL/GenBank/DDBJ databases">
        <title>Coexistence and Characterization of a Novel Tigecycline Resistance gene tet(X) variant and blaNDM-1 in a Pseudomonas caeni Isolate of Chicken Origin.</title>
        <authorList>
            <person name="Lu X."/>
            <person name="Zhang L."/>
            <person name="Li R."/>
            <person name="Wang Z."/>
        </authorList>
    </citation>
    <scope>NUCLEOTIDE SEQUENCE [LARGE SCALE GENOMIC DNA]</scope>
    <source>
        <strain evidence="1 2">CE14</strain>
    </source>
</reference>
<accession>A0AAE9VPX6</accession>
<dbReference type="KEGG" id="dce:O6P33_04450"/>
<keyword evidence="2" id="KW-1185">Reference proteome</keyword>
<dbReference type="EMBL" id="CP114976">
    <property type="protein sequence ID" value="WBE26091.1"/>
    <property type="molecule type" value="Genomic_DNA"/>
</dbReference>
<dbReference type="Proteomes" id="UP001212189">
    <property type="component" value="Chromosome"/>
</dbReference>
<organism evidence="1 2">
    <name type="scientific">Denitrificimonas caeni</name>
    <dbReference type="NCBI Taxonomy" id="521720"/>
    <lineage>
        <taxon>Bacteria</taxon>
        <taxon>Pseudomonadati</taxon>
        <taxon>Pseudomonadota</taxon>
        <taxon>Gammaproteobacteria</taxon>
        <taxon>Pseudomonadales</taxon>
        <taxon>Pseudomonadaceae</taxon>
        <taxon>Denitrificimonas</taxon>
    </lineage>
</organism>
<protein>
    <submittedName>
        <fullName evidence="1">Uncharacterized protein</fullName>
    </submittedName>
</protein>
<dbReference type="RefSeq" id="WP_269819034.1">
    <property type="nucleotide sequence ID" value="NZ_CP114976.1"/>
</dbReference>
<evidence type="ECO:0000313" key="2">
    <source>
        <dbReference type="Proteomes" id="UP001212189"/>
    </source>
</evidence>
<sequence>MLRSQRRGRDPPCWLSEKEPLVGKRRVNFQRWWLPVSRIGLHRRGVERVNCGPKLLDLGEKGVYSSYTFKSFRHFDNSTEIEIDYTAILAMDLPNGLKKGQELTLSGKSVFEFENNKVIKLTDIS</sequence>
<dbReference type="AlphaFoldDB" id="A0AAE9VPX6"/>
<gene>
    <name evidence="1" type="ORF">O6P33_04450</name>
</gene>
<proteinExistence type="predicted"/>